<dbReference type="Pfam" id="PF13715">
    <property type="entry name" value="CarbopepD_reg_2"/>
    <property type="match status" value="1"/>
</dbReference>
<dbReference type="InterPro" id="IPR043741">
    <property type="entry name" value="DUF5686"/>
</dbReference>
<protein>
    <submittedName>
        <fullName evidence="3">Carboxypeptidase-like protein</fullName>
    </submittedName>
    <submittedName>
        <fullName evidence="2">Membrane protein</fullName>
    </submittedName>
</protein>
<evidence type="ECO:0000313" key="5">
    <source>
        <dbReference type="Proteomes" id="UP000239997"/>
    </source>
</evidence>
<dbReference type="Proteomes" id="UP000028531">
    <property type="component" value="Unassembled WGS sequence"/>
</dbReference>
<dbReference type="EMBL" id="JPJI01000026">
    <property type="protein sequence ID" value="KEZ93907.1"/>
    <property type="molecule type" value="Genomic_DNA"/>
</dbReference>
<proteinExistence type="predicted"/>
<dbReference type="OrthoDB" id="983143at2"/>
<dbReference type="EMBL" id="PVNA01000002">
    <property type="protein sequence ID" value="PRX14516.1"/>
    <property type="molecule type" value="Genomic_DNA"/>
</dbReference>
<dbReference type="Pfam" id="PF18939">
    <property type="entry name" value="DUF5686"/>
    <property type="match status" value="1"/>
</dbReference>
<feature type="signal peptide" evidence="1">
    <location>
        <begin position="1"/>
        <end position="18"/>
    </location>
</feature>
<dbReference type="SUPFAM" id="SSF49464">
    <property type="entry name" value="Carboxypeptidase regulatory domain-like"/>
    <property type="match status" value="1"/>
</dbReference>
<reference evidence="2 4" key="1">
    <citation type="submission" date="2014-07" db="EMBL/GenBank/DDBJ databases">
        <title>Draft genome sequence of Nonlabens ulvanivorans, an ulvan degrading bacterium.</title>
        <authorList>
            <person name="Kopel M."/>
            <person name="Helbert W."/>
            <person name="Henrissat B."/>
            <person name="Doniger T."/>
            <person name="Banin E."/>
        </authorList>
    </citation>
    <scope>NUCLEOTIDE SEQUENCE [LARGE SCALE GENOMIC DNA]</scope>
    <source>
        <strain evidence="2 4">PLR</strain>
    </source>
</reference>
<dbReference type="Gene3D" id="2.60.40.1120">
    <property type="entry name" value="Carboxypeptidase-like, regulatory domain"/>
    <property type="match status" value="1"/>
</dbReference>
<dbReference type="AlphaFoldDB" id="A0A084JY73"/>
<feature type="chain" id="PRO_5001777867" evidence="1">
    <location>
        <begin position="19"/>
        <end position="823"/>
    </location>
</feature>
<keyword evidence="5" id="KW-1185">Reference proteome</keyword>
<comment type="caution">
    <text evidence="2">The sequence shown here is derived from an EMBL/GenBank/DDBJ whole genome shotgun (WGS) entry which is preliminary data.</text>
</comment>
<evidence type="ECO:0000256" key="1">
    <source>
        <dbReference type="SAM" id="SignalP"/>
    </source>
</evidence>
<reference evidence="3 5" key="2">
    <citation type="submission" date="2018-03" db="EMBL/GenBank/DDBJ databases">
        <title>Genomic Encyclopedia of Archaeal and Bacterial Type Strains, Phase II (KMG-II): from individual species to whole genera.</title>
        <authorList>
            <person name="Goeker M."/>
        </authorList>
    </citation>
    <scope>NUCLEOTIDE SEQUENCE [LARGE SCALE GENOMIC DNA]</scope>
    <source>
        <strain evidence="3 5">DSM 22727</strain>
    </source>
</reference>
<name>A0A084JY73_NONUL</name>
<dbReference type="Proteomes" id="UP000239997">
    <property type="component" value="Unassembled WGS sequence"/>
</dbReference>
<dbReference type="RefSeq" id="WP_036581775.1">
    <property type="nucleotide sequence ID" value="NZ_JPJI01000026.1"/>
</dbReference>
<accession>A0A084JY73</accession>
<evidence type="ECO:0000313" key="3">
    <source>
        <dbReference type="EMBL" id="PRX14516.1"/>
    </source>
</evidence>
<keyword evidence="1" id="KW-0732">Signal</keyword>
<gene>
    <name evidence="2" type="ORF">IL45_06835</name>
    <name evidence="3" type="ORF">LY02_01547</name>
</gene>
<evidence type="ECO:0000313" key="4">
    <source>
        <dbReference type="Proteomes" id="UP000028531"/>
    </source>
</evidence>
<organism evidence="2 4">
    <name type="scientific">Nonlabens ulvanivorans</name>
    <name type="common">Persicivirga ulvanivorans</name>
    <dbReference type="NCBI Taxonomy" id="906888"/>
    <lineage>
        <taxon>Bacteria</taxon>
        <taxon>Pseudomonadati</taxon>
        <taxon>Bacteroidota</taxon>
        <taxon>Flavobacteriia</taxon>
        <taxon>Flavobacteriales</taxon>
        <taxon>Flavobacteriaceae</taxon>
        <taxon>Nonlabens</taxon>
    </lineage>
</organism>
<evidence type="ECO:0000313" key="2">
    <source>
        <dbReference type="EMBL" id="KEZ93907.1"/>
    </source>
</evidence>
<dbReference type="InterPro" id="IPR008969">
    <property type="entry name" value="CarboxyPept-like_regulatory"/>
</dbReference>
<sequence length="823" mass="93742">MKNVLCTVMLLCFAFAQAQLSGTLYDDQKEPIAFASIYVESTYIGTTTNNSGQYTLTFPENGTYNVVFKSLGYKTQVVEIVLNGTAVTKDITLTEELTTLDAVVITNGEDPAYRIIREAINNREANRKKFSSYTADFYSRGFWYMDDVPEKFLGEEIGDLEGSLDSLTRSGIVYLSETVSEIAYDAPDNFKERIVASKVSGDDNGFSVNSAESANFDFYNNNIDLNNRIVSPIADYALGYYEYKLLGTFYDDNNFLINKIQVSSRRPKDNTFNGTIYIVEDDWTIYGVELTTRGENINVPIIEELVFNQSFTYEEASGDWIKRSQSIDFQFAFFGFKGYGRFIANYTNYDFKPQFDKKYFGPEVLSFADGANKKDSTYWNAKRPTPLTVAETDEYVKKDSISAVRNDPKYKDSVDAVNNKLDLLEILTGYTYRNSNNRSSIGYKGVTDFKGFNTVQGYVLGTGLFYSKGYDEDYNKYLYASVDADYGFSDDRVRYNASIYYRFNRTNRRSLRLSGGTAVQQINNSNPISTMENTLSSLLFERNYAKFYEVDYARASYSEELINGLFANAYVGYERRQPLTNTTDQVFFSQSDVDYTRNNPLQLDNSRLALIDEHEMVKVGLGLTIRPGQKFQSYPDQKYNINNEKYPTITLNYEGALASDNSNYDYHQFRASLYQSFDMGNVGRSSYWVNGGTFINGDGISFLDYQHFNGNRLRYKLQALNPYGFGLLNYYDYSTNSDYAQVHLQHDFKGFILGKIPGLNKLNYDLILSGKALFTDRKPYFEASAGIDNIGFGKFRPFRVDYVHSITSGRSYGAFVVGINFGL</sequence>